<evidence type="ECO:0000256" key="7">
    <source>
        <dbReference type="SAM" id="Phobius"/>
    </source>
</evidence>
<dbReference type="InterPro" id="IPR036259">
    <property type="entry name" value="MFS_trans_sf"/>
</dbReference>
<keyword evidence="3" id="KW-1003">Cell membrane</keyword>
<proteinExistence type="predicted"/>
<dbReference type="InterPro" id="IPR020846">
    <property type="entry name" value="MFS_dom"/>
</dbReference>
<feature type="transmembrane region" description="Helical" evidence="7">
    <location>
        <begin position="145"/>
        <end position="167"/>
    </location>
</feature>
<evidence type="ECO:0000256" key="4">
    <source>
        <dbReference type="ARBA" id="ARBA00022692"/>
    </source>
</evidence>
<dbReference type="Pfam" id="PF07690">
    <property type="entry name" value="MFS_1"/>
    <property type="match status" value="1"/>
</dbReference>
<reference evidence="9" key="1">
    <citation type="journal article" date="2014" name="Int. J. Syst. Evol. Microbiol.">
        <title>Complete genome sequence of Corynebacterium casei LMG S-19264T (=DSM 44701T), isolated from a smear-ripened cheese.</title>
        <authorList>
            <consortium name="US DOE Joint Genome Institute (JGI-PGF)"/>
            <person name="Walter F."/>
            <person name="Albersmeier A."/>
            <person name="Kalinowski J."/>
            <person name="Ruckert C."/>
        </authorList>
    </citation>
    <scope>NUCLEOTIDE SEQUENCE</scope>
    <source>
        <strain evidence="9">CGMCC 1.15725</strain>
    </source>
</reference>
<evidence type="ECO:0000313" key="10">
    <source>
        <dbReference type="Proteomes" id="UP000646365"/>
    </source>
</evidence>
<feature type="transmembrane region" description="Helical" evidence="7">
    <location>
        <begin position="336"/>
        <end position="360"/>
    </location>
</feature>
<comment type="subcellular location">
    <subcellularLocation>
        <location evidence="1">Cell membrane</location>
        <topology evidence="1">Multi-pass membrane protein</topology>
    </subcellularLocation>
</comment>
<dbReference type="PANTHER" id="PTHR42718">
    <property type="entry name" value="MAJOR FACILITATOR SUPERFAMILY MULTIDRUG TRANSPORTER MFSC"/>
    <property type="match status" value="1"/>
</dbReference>
<keyword evidence="10" id="KW-1185">Reference proteome</keyword>
<evidence type="ECO:0000313" key="9">
    <source>
        <dbReference type="EMBL" id="GGF36937.1"/>
    </source>
</evidence>
<feature type="transmembrane region" description="Helical" evidence="7">
    <location>
        <begin position="234"/>
        <end position="253"/>
    </location>
</feature>
<dbReference type="PROSITE" id="PS50850">
    <property type="entry name" value="MFS"/>
    <property type="match status" value="1"/>
</dbReference>
<dbReference type="RefSeq" id="WP_229743932.1">
    <property type="nucleotide sequence ID" value="NZ_BMJQ01000014.1"/>
</dbReference>
<dbReference type="SUPFAM" id="SSF103473">
    <property type="entry name" value="MFS general substrate transporter"/>
    <property type="match status" value="1"/>
</dbReference>
<name>A0A8J2YZD4_9PROT</name>
<feature type="transmembrane region" description="Helical" evidence="7">
    <location>
        <begin position="86"/>
        <end position="109"/>
    </location>
</feature>
<dbReference type="AlphaFoldDB" id="A0A8J2YZD4"/>
<keyword evidence="4 7" id="KW-0812">Transmembrane</keyword>
<comment type="caution">
    <text evidence="9">The sequence shown here is derived from an EMBL/GenBank/DDBJ whole genome shotgun (WGS) entry which is preliminary data.</text>
</comment>
<accession>A0A8J2YZD4</accession>
<feature type="transmembrane region" description="Helical" evidence="7">
    <location>
        <begin position="206"/>
        <end position="228"/>
    </location>
</feature>
<dbReference type="Gene3D" id="1.20.1250.20">
    <property type="entry name" value="MFS general substrate transporter like domains"/>
    <property type="match status" value="1"/>
</dbReference>
<dbReference type="EMBL" id="BMJQ01000014">
    <property type="protein sequence ID" value="GGF36937.1"/>
    <property type="molecule type" value="Genomic_DNA"/>
</dbReference>
<keyword evidence="5 7" id="KW-1133">Transmembrane helix</keyword>
<dbReference type="Gene3D" id="1.20.1720.10">
    <property type="entry name" value="Multidrug resistance protein D"/>
    <property type="match status" value="1"/>
</dbReference>
<keyword evidence="2" id="KW-0813">Transport</keyword>
<gene>
    <name evidence="9" type="ORF">GCM10011611_49260</name>
</gene>
<dbReference type="GO" id="GO:0022857">
    <property type="term" value="F:transmembrane transporter activity"/>
    <property type="evidence" value="ECO:0007669"/>
    <property type="project" value="InterPro"/>
</dbReference>
<dbReference type="Proteomes" id="UP000646365">
    <property type="component" value="Unassembled WGS sequence"/>
</dbReference>
<feature type="transmembrane region" description="Helical" evidence="7">
    <location>
        <begin position="412"/>
        <end position="431"/>
    </location>
</feature>
<feature type="transmembrane region" description="Helical" evidence="7">
    <location>
        <begin position="443"/>
        <end position="461"/>
    </location>
</feature>
<feature type="transmembrane region" description="Helical" evidence="7">
    <location>
        <begin position="115"/>
        <end position="133"/>
    </location>
</feature>
<dbReference type="InterPro" id="IPR011701">
    <property type="entry name" value="MFS"/>
</dbReference>
<sequence>MPDGVKTVEAAPASTRRPLQIALLVAAAFFMENLDGTVIATALPQMARSFAMSAVDLNLGMTAYLLTLAVFIPASGWFADRFGARTVLGGAILGFTVASVFCAMANGLWEFTAARVLQGIAGAMMVPVGRLVVVRATEKRDLMRMIGIIVWPGLVAPVIGPPLGGFITTYASWRWIFLLNVPLGLAGLVLAWLLIRNERGAEKKPFDWLGFGLGGGASLSFMYGIELLGRQDAAWAAIGGCVGVSVVLGVLAWRHARRHAHPLLDLSALKIPSFAVAVGGGSLFRIAISTAPFLLPLLFQVGFGMDAFHSGLLVLALFAGNLTMKTVTNPLLRRFGFRTAIIGNGLVVVVAAAACAFFTPATPWPVIAAVLFVNGLCRSMQFTSLTTLSLAEIPGPQVSGASTLSSMVQQMTMGMGIAFGALALRVAAFAEGNATGVPTVTDFRIAFGLVAALALAALFDVRKLAPDAGAEVSGHRRG</sequence>
<evidence type="ECO:0000259" key="8">
    <source>
        <dbReference type="PROSITE" id="PS50850"/>
    </source>
</evidence>
<evidence type="ECO:0000256" key="3">
    <source>
        <dbReference type="ARBA" id="ARBA00022475"/>
    </source>
</evidence>
<reference evidence="9" key="2">
    <citation type="submission" date="2020-09" db="EMBL/GenBank/DDBJ databases">
        <authorList>
            <person name="Sun Q."/>
            <person name="Zhou Y."/>
        </authorList>
    </citation>
    <scope>NUCLEOTIDE SEQUENCE</scope>
    <source>
        <strain evidence="9">CGMCC 1.15725</strain>
    </source>
</reference>
<feature type="transmembrane region" description="Helical" evidence="7">
    <location>
        <begin position="274"/>
        <end position="295"/>
    </location>
</feature>
<feature type="transmembrane region" description="Helical" evidence="7">
    <location>
        <begin position="307"/>
        <end position="324"/>
    </location>
</feature>
<evidence type="ECO:0000256" key="2">
    <source>
        <dbReference type="ARBA" id="ARBA00022448"/>
    </source>
</evidence>
<evidence type="ECO:0000256" key="5">
    <source>
        <dbReference type="ARBA" id="ARBA00022989"/>
    </source>
</evidence>
<organism evidence="9 10">
    <name type="scientific">Aliidongia dinghuensis</name>
    <dbReference type="NCBI Taxonomy" id="1867774"/>
    <lineage>
        <taxon>Bacteria</taxon>
        <taxon>Pseudomonadati</taxon>
        <taxon>Pseudomonadota</taxon>
        <taxon>Alphaproteobacteria</taxon>
        <taxon>Rhodospirillales</taxon>
        <taxon>Dongiaceae</taxon>
        <taxon>Aliidongia</taxon>
    </lineage>
</organism>
<feature type="transmembrane region" description="Helical" evidence="7">
    <location>
        <begin position="21"/>
        <end position="43"/>
    </location>
</feature>
<feature type="transmembrane region" description="Helical" evidence="7">
    <location>
        <begin position="63"/>
        <end position="79"/>
    </location>
</feature>
<protein>
    <submittedName>
        <fullName evidence="9">MFS transporter</fullName>
    </submittedName>
</protein>
<feature type="domain" description="Major facilitator superfamily (MFS) profile" evidence="8">
    <location>
        <begin position="21"/>
        <end position="469"/>
    </location>
</feature>
<evidence type="ECO:0000256" key="1">
    <source>
        <dbReference type="ARBA" id="ARBA00004651"/>
    </source>
</evidence>
<feature type="transmembrane region" description="Helical" evidence="7">
    <location>
        <begin position="173"/>
        <end position="194"/>
    </location>
</feature>
<keyword evidence="6 7" id="KW-0472">Membrane</keyword>
<dbReference type="PANTHER" id="PTHR42718:SF46">
    <property type="entry name" value="BLR6921 PROTEIN"/>
    <property type="match status" value="1"/>
</dbReference>
<dbReference type="GO" id="GO:0005886">
    <property type="term" value="C:plasma membrane"/>
    <property type="evidence" value="ECO:0007669"/>
    <property type="project" value="UniProtKB-SubCell"/>
</dbReference>
<evidence type="ECO:0000256" key="6">
    <source>
        <dbReference type="ARBA" id="ARBA00023136"/>
    </source>
</evidence>